<evidence type="ECO:0000313" key="2">
    <source>
        <dbReference type="Proteomes" id="UP001175211"/>
    </source>
</evidence>
<feature type="non-terminal residue" evidence="1">
    <location>
        <position position="1"/>
    </location>
</feature>
<organism evidence="1 2">
    <name type="scientific">Armillaria tabescens</name>
    <name type="common">Ringless honey mushroom</name>
    <name type="synonym">Agaricus tabescens</name>
    <dbReference type="NCBI Taxonomy" id="1929756"/>
    <lineage>
        <taxon>Eukaryota</taxon>
        <taxon>Fungi</taxon>
        <taxon>Dikarya</taxon>
        <taxon>Basidiomycota</taxon>
        <taxon>Agaricomycotina</taxon>
        <taxon>Agaricomycetes</taxon>
        <taxon>Agaricomycetidae</taxon>
        <taxon>Agaricales</taxon>
        <taxon>Marasmiineae</taxon>
        <taxon>Physalacriaceae</taxon>
        <taxon>Desarmillaria</taxon>
    </lineage>
</organism>
<dbReference type="RefSeq" id="XP_060330411.1">
    <property type="nucleotide sequence ID" value="XM_060466755.1"/>
</dbReference>
<gene>
    <name evidence="1" type="ORF">EV420DRAFT_1254343</name>
</gene>
<proteinExistence type="predicted"/>
<accession>A0AA39N5G5</accession>
<feature type="non-terminal residue" evidence="1">
    <location>
        <position position="304"/>
    </location>
</feature>
<evidence type="ECO:0000313" key="1">
    <source>
        <dbReference type="EMBL" id="KAK0458119.1"/>
    </source>
</evidence>
<keyword evidence="2" id="KW-1185">Reference proteome</keyword>
<dbReference type="GeneID" id="85350303"/>
<name>A0AA39N5G5_ARMTA</name>
<dbReference type="EMBL" id="JAUEPS010000019">
    <property type="protein sequence ID" value="KAK0458119.1"/>
    <property type="molecule type" value="Genomic_DNA"/>
</dbReference>
<sequence length="304" mass="35320">EDQRMRQEALDGNRIINSNLQPRCVWDLYSNRVVPCWCMCTNIHDCQFMWCWPQPILHGWMDEKDRVNVWTPINRNEWPVPIPKDASLNLVCIEMLNLGLEYAWLDVLCLRQIGGQGEDMHAEEWKLDVPTIGAVYQTHHLSMVWYLNGLGWPLSLKEGDLDSNWSWFKHAWTLQEVGIYREIGGNTQDGPMHAKCKDGKYETELLTRFHEQLQAVYHISKNHVFEALKIMQNRVLTNPVDKVAGLAFLLQSETIPAYYESQSLEEAWTALVNSADVRSRAQFFFLYPEPGNAGAKWRPSWGQL</sequence>
<dbReference type="AlphaFoldDB" id="A0AA39N5G5"/>
<dbReference type="Proteomes" id="UP001175211">
    <property type="component" value="Unassembled WGS sequence"/>
</dbReference>
<reference evidence="1" key="1">
    <citation type="submission" date="2023-06" db="EMBL/GenBank/DDBJ databases">
        <authorList>
            <consortium name="Lawrence Berkeley National Laboratory"/>
            <person name="Ahrendt S."/>
            <person name="Sahu N."/>
            <person name="Indic B."/>
            <person name="Wong-Bajracharya J."/>
            <person name="Merenyi Z."/>
            <person name="Ke H.-M."/>
            <person name="Monk M."/>
            <person name="Kocsube S."/>
            <person name="Drula E."/>
            <person name="Lipzen A."/>
            <person name="Balint B."/>
            <person name="Henrissat B."/>
            <person name="Andreopoulos B."/>
            <person name="Martin F.M."/>
            <person name="Harder C.B."/>
            <person name="Rigling D."/>
            <person name="Ford K.L."/>
            <person name="Foster G.D."/>
            <person name="Pangilinan J."/>
            <person name="Papanicolaou A."/>
            <person name="Barry K."/>
            <person name="LaButti K."/>
            <person name="Viragh M."/>
            <person name="Koriabine M."/>
            <person name="Yan M."/>
            <person name="Riley R."/>
            <person name="Champramary S."/>
            <person name="Plett K.L."/>
            <person name="Tsai I.J."/>
            <person name="Slot J."/>
            <person name="Sipos G."/>
            <person name="Plett J."/>
            <person name="Nagy L.G."/>
            <person name="Grigoriev I.V."/>
        </authorList>
    </citation>
    <scope>NUCLEOTIDE SEQUENCE</scope>
    <source>
        <strain evidence="1">CCBAS 213</strain>
    </source>
</reference>
<comment type="caution">
    <text evidence="1">The sequence shown here is derived from an EMBL/GenBank/DDBJ whole genome shotgun (WGS) entry which is preliminary data.</text>
</comment>
<protein>
    <recommendedName>
        <fullName evidence="3">Heterokaryon incompatibility domain-containing protein</fullName>
    </recommendedName>
</protein>
<evidence type="ECO:0008006" key="3">
    <source>
        <dbReference type="Google" id="ProtNLM"/>
    </source>
</evidence>